<gene>
    <name evidence="3" type="ORF">K7432_007940</name>
</gene>
<evidence type="ECO:0000256" key="1">
    <source>
        <dbReference type="SAM" id="MobiDB-lite"/>
    </source>
</evidence>
<dbReference type="EMBL" id="JASJQH010007292">
    <property type="protein sequence ID" value="KAK9711284.1"/>
    <property type="molecule type" value="Genomic_DNA"/>
</dbReference>
<keyword evidence="4" id="KW-1185">Reference proteome</keyword>
<name>A0ABR2VZS2_9FUNG</name>
<sequence length="234" mass="26369">MRSISLLGVLGVLLTLNYSVRAQQYDLNGENMSDTGVEGILQSVLEDSFQDATYNKDYVLSHPVISHVEAPGYDQVIITQFKSPRNRIPSLNRVPWSNNRYTNQYYGGDGRVSIPDYQYLDSSAPYQRPLRSRNFNFGNTYSSNDFNGGLPEQSFSRPHLFKRSLPARSKPKSFSRKFRRAATKPCPNGHLDHDGNCVNTACPYRDADGECSTKKPVPCNKIDDKGNCSSNKRQ</sequence>
<keyword evidence="2" id="KW-0732">Signal</keyword>
<feature type="signal peptide" evidence="2">
    <location>
        <begin position="1"/>
        <end position="22"/>
    </location>
</feature>
<evidence type="ECO:0000313" key="4">
    <source>
        <dbReference type="Proteomes" id="UP001479436"/>
    </source>
</evidence>
<dbReference type="Proteomes" id="UP001479436">
    <property type="component" value="Unassembled WGS sequence"/>
</dbReference>
<comment type="caution">
    <text evidence="3">The sequence shown here is derived from an EMBL/GenBank/DDBJ whole genome shotgun (WGS) entry which is preliminary data.</text>
</comment>
<evidence type="ECO:0000313" key="3">
    <source>
        <dbReference type="EMBL" id="KAK9711284.1"/>
    </source>
</evidence>
<proteinExistence type="predicted"/>
<accession>A0ABR2VZS2</accession>
<evidence type="ECO:0000256" key="2">
    <source>
        <dbReference type="SAM" id="SignalP"/>
    </source>
</evidence>
<reference evidence="3 4" key="1">
    <citation type="submission" date="2023-04" db="EMBL/GenBank/DDBJ databases">
        <title>Genome of Basidiobolus ranarum AG-B5.</title>
        <authorList>
            <person name="Stajich J.E."/>
            <person name="Carter-House D."/>
            <person name="Gryganskyi A."/>
        </authorList>
    </citation>
    <scope>NUCLEOTIDE SEQUENCE [LARGE SCALE GENOMIC DNA]</scope>
    <source>
        <strain evidence="3 4">AG-B5</strain>
    </source>
</reference>
<feature type="region of interest" description="Disordered" evidence="1">
    <location>
        <begin position="208"/>
        <end position="234"/>
    </location>
</feature>
<feature type="chain" id="PRO_5046420716" evidence="2">
    <location>
        <begin position="23"/>
        <end position="234"/>
    </location>
</feature>
<organism evidence="3 4">
    <name type="scientific">Basidiobolus ranarum</name>
    <dbReference type="NCBI Taxonomy" id="34480"/>
    <lineage>
        <taxon>Eukaryota</taxon>
        <taxon>Fungi</taxon>
        <taxon>Fungi incertae sedis</taxon>
        <taxon>Zoopagomycota</taxon>
        <taxon>Entomophthoromycotina</taxon>
        <taxon>Basidiobolomycetes</taxon>
        <taxon>Basidiobolales</taxon>
        <taxon>Basidiobolaceae</taxon>
        <taxon>Basidiobolus</taxon>
    </lineage>
</organism>
<protein>
    <submittedName>
        <fullName evidence="3">Uncharacterized protein</fullName>
    </submittedName>
</protein>